<evidence type="ECO:0000313" key="3">
    <source>
        <dbReference type="EMBL" id="KAL0948928.1"/>
    </source>
</evidence>
<dbReference type="EMBL" id="JASNQZ010000012">
    <property type="protein sequence ID" value="KAL0948928.1"/>
    <property type="molecule type" value="Genomic_DNA"/>
</dbReference>
<feature type="compositionally biased region" description="Low complexity" evidence="1">
    <location>
        <begin position="111"/>
        <end position="121"/>
    </location>
</feature>
<protein>
    <recommendedName>
        <fullName evidence="5">Mid2 domain-containing protein</fullName>
    </recommendedName>
</protein>
<feature type="compositionally biased region" description="Basic and acidic residues" evidence="1">
    <location>
        <begin position="41"/>
        <end position="63"/>
    </location>
</feature>
<sequence>MRNHFRNRLLVGVPSTRRRLQRSGHGDTDGHPPGGSGSASGDRDDDKKDNRNGRHSGASDRPRQHNGGHGDTIVIVSSDSDLTSVVSSLQAPASPTDEATNTSSQGFVNPSSSETSHSQQSKDALPTISTIVFPSSRVSSATLSLAVTSSIPIISIEPSSSTSHSITSQYATNTSLVSSINKTPAGGSNSEAAIVEGVLGGALGLLVLLLGVGAFVYLRKSPTDRRVTPFTACFNSLWHPSSKATPQLPIHRSRERDQSGVGQEDDGAAQRTLSDESLPSYNSRA</sequence>
<feature type="region of interest" description="Disordered" evidence="1">
    <location>
        <begin position="86"/>
        <end position="123"/>
    </location>
</feature>
<keyword evidence="2" id="KW-1133">Transmembrane helix</keyword>
<feature type="region of interest" description="Disordered" evidence="1">
    <location>
        <begin position="242"/>
        <end position="285"/>
    </location>
</feature>
<evidence type="ECO:0000256" key="2">
    <source>
        <dbReference type="SAM" id="Phobius"/>
    </source>
</evidence>
<keyword evidence="2" id="KW-0812">Transmembrane</keyword>
<gene>
    <name evidence="3" type="ORF">HGRIS_009036</name>
</gene>
<evidence type="ECO:0000313" key="4">
    <source>
        <dbReference type="Proteomes" id="UP001556367"/>
    </source>
</evidence>
<accession>A0ABR3J087</accession>
<organism evidence="3 4">
    <name type="scientific">Hohenbuehelia grisea</name>
    <dbReference type="NCBI Taxonomy" id="104357"/>
    <lineage>
        <taxon>Eukaryota</taxon>
        <taxon>Fungi</taxon>
        <taxon>Dikarya</taxon>
        <taxon>Basidiomycota</taxon>
        <taxon>Agaricomycotina</taxon>
        <taxon>Agaricomycetes</taxon>
        <taxon>Agaricomycetidae</taxon>
        <taxon>Agaricales</taxon>
        <taxon>Pleurotineae</taxon>
        <taxon>Pleurotaceae</taxon>
        <taxon>Hohenbuehelia</taxon>
    </lineage>
</organism>
<dbReference type="Proteomes" id="UP001556367">
    <property type="component" value="Unassembled WGS sequence"/>
</dbReference>
<feature type="compositionally biased region" description="Polar residues" evidence="1">
    <location>
        <begin position="271"/>
        <end position="285"/>
    </location>
</feature>
<name>A0ABR3J087_9AGAR</name>
<keyword evidence="4" id="KW-1185">Reference proteome</keyword>
<feature type="compositionally biased region" description="Polar residues" evidence="1">
    <location>
        <begin position="90"/>
        <end position="110"/>
    </location>
</feature>
<reference evidence="4" key="1">
    <citation type="submission" date="2024-06" db="EMBL/GenBank/DDBJ databases">
        <title>Multi-omics analyses provide insights into the biosynthesis of the anticancer antibiotic pleurotin in Hohenbuehelia grisea.</title>
        <authorList>
            <person name="Weaver J.A."/>
            <person name="Alberti F."/>
        </authorList>
    </citation>
    <scope>NUCLEOTIDE SEQUENCE [LARGE SCALE GENOMIC DNA]</scope>
    <source>
        <strain evidence="4">T-177</strain>
    </source>
</reference>
<feature type="region of interest" description="Disordered" evidence="1">
    <location>
        <begin position="1"/>
        <end position="74"/>
    </location>
</feature>
<evidence type="ECO:0000256" key="1">
    <source>
        <dbReference type="SAM" id="MobiDB-lite"/>
    </source>
</evidence>
<comment type="caution">
    <text evidence="3">The sequence shown here is derived from an EMBL/GenBank/DDBJ whole genome shotgun (WGS) entry which is preliminary data.</text>
</comment>
<keyword evidence="2" id="KW-0472">Membrane</keyword>
<evidence type="ECO:0008006" key="5">
    <source>
        <dbReference type="Google" id="ProtNLM"/>
    </source>
</evidence>
<feature type="transmembrane region" description="Helical" evidence="2">
    <location>
        <begin position="198"/>
        <end position="218"/>
    </location>
</feature>
<proteinExistence type="predicted"/>